<name>A0A0B1TLA0_OESDE</name>
<organism evidence="1 2">
    <name type="scientific">Oesophagostomum dentatum</name>
    <name type="common">Nodular worm</name>
    <dbReference type="NCBI Taxonomy" id="61180"/>
    <lineage>
        <taxon>Eukaryota</taxon>
        <taxon>Metazoa</taxon>
        <taxon>Ecdysozoa</taxon>
        <taxon>Nematoda</taxon>
        <taxon>Chromadorea</taxon>
        <taxon>Rhabditida</taxon>
        <taxon>Rhabditina</taxon>
        <taxon>Rhabditomorpha</taxon>
        <taxon>Strongyloidea</taxon>
        <taxon>Strongylidae</taxon>
        <taxon>Oesophagostomum</taxon>
    </lineage>
</organism>
<dbReference type="OrthoDB" id="10455625at2759"/>
<sequence>MFCFDVHLRQIVLATFSDRYETQMSNDELTELVVSKYDISCVAPQFMCQGLYCQFCTDIDVNRAYQHSSDMFSGCLPED</sequence>
<proteinExistence type="predicted"/>
<reference evidence="1 2" key="1">
    <citation type="submission" date="2014-03" db="EMBL/GenBank/DDBJ databases">
        <title>Draft genome of the hookworm Oesophagostomum dentatum.</title>
        <authorList>
            <person name="Mitreva M."/>
        </authorList>
    </citation>
    <scope>NUCLEOTIDE SEQUENCE [LARGE SCALE GENOMIC DNA]</scope>
    <source>
        <strain evidence="1 2">OD-Hann</strain>
    </source>
</reference>
<keyword evidence="2" id="KW-1185">Reference proteome</keyword>
<dbReference type="EMBL" id="KN549752">
    <property type="protein sequence ID" value="KHJ96145.1"/>
    <property type="molecule type" value="Genomic_DNA"/>
</dbReference>
<evidence type="ECO:0000313" key="1">
    <source>
        <dbReference type="EMBL" id="KHJ96145.1"/>
    </source>
</evidence>
<protein>
    <submittedName>
        <fullName evidence="1">Uncharacterized protein</fullName>
    </submittedName>
</protein>
<dbReference type="Proteomes" id="UP000053660">
    <property type="component" value="Unassembled WGS sequence"/>
</dbReference>
<dbReference type="AlphaFoldDB" id="A0A0B1TLA0"/>
<gene>
    <name evidence="1" type="ORF">OESDEN_03898</name>
</gene>
<accession>A0A0B1TLA0</accession>
<evidence type="ECO:0000313" key="2">
    <source>
        <dbReference type="Proteomes" id="UP000053660"/>
    </source>
</evidence>